<keyword evidence="12" id="KW-1133">Transmembrane helix</keyword>
<evidence type="ECO:0000256" key="2">
    <source>
        <dbReference type="ARBA" id="ARBA00004524"/>
    </source>
</evidence>
<dbReference type="GO" id="GO:0020037">
    <property type="term" value="F:heme binding"/>
    <property type="evidence" value="ECO:0007669"/>
    <property type="project" value="InterPro"/>
</dbReference>
<keyword evidence="7" id="KW-0492">Microsome</keyword>
<name>A0A6P5P2B2_MUSCR</name>
<dbReference type="InterPro" id="IPR001128">
    <property type="entry name" value="Cyt_P450"/>
</dbReference>
<evidence type="ECO:0000256" key="9">
    <source>
        <dbReference type="ARBA" id="ARBA00023004"/>
    </source>
</evidence>
<dbReference type="KEGG" id="mcal:110288175"/>
<feature type="transmembrane region" description="Helical" evidence="12">
    <location>
        <begin position="16"/>
        <end position="35"/>
    </location>
</feature>
<protein>
    <submittedName>
        <fullName evidence="14">Cytochrome P450 2J3-like</fullName>
    </submittedName>
</protein>
<dbReference type="GO" id="GO:0016712">
    <property type="term" value="F:oxidoreductase activity, acting on paired donors, with incorporation or reduction of molecular oxygen, reduced flavin or flavoprotein as one donor, and incorporation of one atom of oxygen"/>
    <property type="evidence" value="ECO:0007669"/>
    <property type="project" value="TreeGrafter"/>
</dbReference>
<dbReference type="SUPFAM" id="SSF48264">
    <property type="entry name" value="Cytochrome P450"/>
    <property type="match status" value="1"/>
</dbReference>
<keyword evidence="12" id="KW-0812">Transmembrane</keyword>
<dbReference type="InterPro" id="IPR002401">
    <property type="entry name" value="Cyt_P450_E_grp-I"/>
</dbReference>
<dbReference type="AlphaFoldDB" id="A0A6P5P2B2"/>
<evidence type="ECO:0000313" key="13">
    <source>
        <dbReference type="Proteomes" id="UP000515126"/>
    </source>
</evidence>
<proteinExistence type="inferred from homology"/>
<keyword evidence="5" id="KW-0479">Metal-binding</keyword>
<dbReference type="GO" id="GO:0006082">
    <property type="term" value="P:organic acid metabolic process"/>
    <property type="evidence" value="ECO:0007669"/>
    <property type="project" value="TreeGrafter"/>
</dbReference>
<evidence type="ECO:0000313" key="14">
    <source>
        <dbReference type="RefSeq" id="XP_021010257.1"/>
    </source>
</evidence>
<comment type="similarity">
    <text evidence="3">Belongs to the cytochrome P450 family.</text>
</comment>
<evidence type="ECO:0000256" key="4">
    <source>
        <dbReference type="ARBA" id="ARBA00022617"/>
    </source>
</evidence>
<dbReference type="PRINTS" id="PR00463">
    <property type="entry name" value="EP450I"/>
</dbReference>
<organism evidence="13 14">
    <name type="scientific">Mus caroli</name>
    <name type="common">Ryukyu mouse</name>
    <name type="synonym">Ricefield mouse</name>
    <dbReference type="NCBI Taxonomy" id="10089"/>
    <lineage>
        <taxon>Eukaryota</taxon>
        <taxon>Metazoa</taxon>
        <taxon>Chordata</taxon>
        <taxon>Craniata</taxon>
        <taxon>Vertebrata</taxon>
        <taxon>Euteleostomi</taxon>
        <taxon>Mammalia</taxon>
        <taxon>Eutheria</taxon>
        <taxon>Euarchontoglires</taxon>
        <taxon>Glires</taxon>
        <taxon>Rodentia</taxon>
        <taxon>Myomorpha</taxon>
        <taxon>Muroidea</taxon>
        <taxon>Muridae</taxon>
        <taxon>Murinae</taxon>
        <taxon>Mus</taxon>
        <taxon>Mus</taxon>
    </lineage>
</organism>
<dbReference type="InterPro" id="IPR036396">
    <property type="entry name" value="Cyt_P450_sf"/>
</dbReference>
<keyword evidence="11 12" id="KW-0472">Membrane</keyword>
<evidence type="ECO:0000256" key="6">
    <source>
        <dbReference type="ARBA" id="ARBA00022824"/>
    </source>
</evidence>
<dbReference type="GO" id="GO:0005737">
    <property type="term" value="C:cytoplasm"/>
    <property type="evidence" value="ECO:0007669"/>
    <property type="project" value="TreeGrafter"/>
</dbReference>
<dbReference type="Pfam" id="PF00067">
    <property type="entry name" value="p450"/>
    <property type="match status" value="1"/>
</dbReference>
<comment type="cofactor">
    <cofactor evidence="1">
        <name>heme</name>
        <dbReference type="ChEBI" id="CHEBI:30413"/>
    </cofactor>
</comment>
<keyword evidence="8" id="KW-0560">Oxidoreductase</keyword>
<keyword evidence="13" id="KW-1185">Reference proteome</keyword>
<dbReference type="GO" id="GO:0006805">
    <property type="term" value="P:xenobiotic metabolic process"/>
    <property type="evidence" value="ECO:0007669"/>
    <property type="project" value="TreeGrafter"/>
</dbReference>
<keyword evidence="4" id="KW-0349">Heme</keyword>
<evidence type="ECO:0000256" key="11">
    <source>
        <dbReference type="ARBA" id="ARBA00023136"/>
    </source>
</evidence>
<sequence length="252" mass="28956">MFATMGCLVANICSEIHLWTLLLAALTLLLLVDYIKNRHPKNYPPGPWRLPFMGNLFQFDLDVSHLHLEIQPVRNGESVWFVKKYGNLISLDFGTIPSVIIRGELLIKEALTCMEQNFLKCPILVARQRIFKNNGIISSSGQTWKEQRRFTLMILKNFGLGKKSLEQRIQYEAHHLVEAIAEEKGWPFDPHFMINNAVSNIICSITIGERFDYEDNQFQELLKLADETLCLEASKVLMISSLPLPILERILD</sequence>
<evidence type="ECO:0000256" key="3">
    <source>
        <dbReference type="ARBA" id="ARBA00010617"/>
    </source>
</evidence>
<dbReference type="PANTHER" id="PTHR24300">
    <property type="entry name" value="CYTOCHROME P450 508A4-RELATED"/>
    <property type="match status" value="1"/>
</dbReference>
<dbReference type="GeneID" id="110288175"/>
<reference evidence="14" key="1">
    <citation type="submission" date="2025-08" db="UniProtKB">
        <authorList>
            <consortium name="RefSeq"/>
        </authorList>
    </citation>
    <scope>IDENTIFICATION</scope>
</reference>
<evidence type="ECO:0000256" key="5">
    <source>
        <dbReference type="ARBA" id="ARBA00022723"/>
    </source>
</evidence>
<accession>A0A6P5P2B2</accession>
<comment type="subcellular location">
    <subcellularLocation>
        <location evidence="2">Microsome membrane</location>
    </subcellularLocation>
</comment>
<evidence type="ECO:0000256" key="10">
    <source>
        <dbReference type="ARBA" id="ARBA00023033"/>
    </source>
</evidence>
<evidence type="ECO:0000256" key="12">
    <source>
        <dbReference type="SAM" id="Phobius"/>
    </source>
</evidence>
<evidence type="ECO:0000256" key="8">
    <source>
        <dbReference type="ARBA" id="ARBA00023002"/>
    </source>
</evidence>
<evidence type="ECO:0000256" key="7">
    <source>
        <dbReference type="ARBA" id="ARBA00022848"/>
    </source>
</evidence>
<keyword evidence="10" id="KW-0503">Monooxygenase</keyword>
<dbReference type="RefSeq" id="XP_021010257.1">
    <property type="nucleotide sequence ID" value="XM_021154598.1"/>
</dbReference>
<keyword evidence="6" id="KW-0256">Endoplasmic reticulum</keyword>
<evidence type="ECO:0000256" key="1">
    <source>
        <dbReference type="ARBA" id="ARBA00001971"/>
    </source>
</evidence>
<dbReference type="Proteomes" id="UP000515126">
    <property type="component" value="Unplaced"/>
</dbReference>
<dbReference type="Gene3D" id="1.10.630.10">
    <property type="entry name" value="Cytochrome P450"/>
    <property type="match status" value="1"/>
</dbReference>
<keyword evidence="9" id="KW-0408">Iron</keyword>
<dbReference type="GO" id="GO:0005506">
    <property type="term" value="F:iron ion binding"/>
    <property type="evidence" value="ECO:0007669"/>
    <property type="project" value="InterPro"/>
</dbReference>
<gene>
    <name evidence="14" type="primary">LOC110288175</name>
</gene>
<dbReference type="PANTHER" id="PTHR24300:SF142">
    <property type="entry name" value="CYTOCHROME P450, FAMILY 2, SUBFAMILY J, POLYPEPTIDE 11-RELATED"/>
    <property type="match status" value="1"/>
</dbReference>
<dbReference type="InterPro" id="IPR050182">
    <property type="entry name" value="Cytochrome_P450_fam2"/>
</dbReference>